<organism evidence="1 2">
    <name type="scientific">Elysia crispata</name>
    <name type="common">lettuce slug</name>
    <dbReference type="NCBI Taxonomy" id="231223"/>
    <lineage>
        <taxon>Eukaryota</taxon>
        <taxon>Metazoa</taxon>
        <taxon>Spiralia</taxon>
        <taxon>Lophotrochozoa</taxon>
        <taxon>Mollusca</taxon>
        <taxon>Gastropoda</taxon>
        <taxon>Heterobranchia</taxon>
        <taxon>Euthyneura</taxon>
        <taxon>Panpulmonata</taxon>
        <taxon>Sacoglossa</taxon>
        <taxon>Placobranchoidea</taxon>
        <taxon>Plakobranchidae</taxon>
        <taxon>Elysia</taxon>
    </lineage>
</organism>
<dbReference type="AlphaFoldDB" id="A0AAE1D2B2"/>
<comment type="caution">
    <text evidence="1">The sequence shown here is derived from an EMBL/GenBank/DDBJ whole genome shotgun (WGS) entry which is preliminary data.</text>
</comment>
<gene>
    <name evidence="1" type="ORF">RRG08_059520</name>
</gene>
<protein>
    <submittedName>
        <fullName evidence="1">Uncharacterized protein</fullName>
    </submittedName>
</protein>
<dbReference type="Proteomes" id="UP001283361">
    <property type="component" value="Unassembled WGS sequence"/>
</dbReference>
<keyword evidence="2" id="KW-1185">Reference proteome</keyword>
<reference evidence="1" key="1">
    <citation type="journal article" date="2023" name="G3 (Bethesda)">
        <title>A reference genome for the long-term kleptoplast-retaining sea slug Elysia crispata morphotype clarki.</title>
        <authorList>
            <person name="Eastman K.E."/>
            <person name="Pendleton A.L."/>
            <person name="Shaikh M.A."/>
            <person name="Suttiyut T."/>
            <person name="Ogas R."/>
            <person name="Tomko P."/>
            <person name="Gavelis G."/>
            <person name="Widhalm J.R."/>
            <person name="Wisecaver J.H."/>
        </authorList>
    </citation>
    <scope>NUCLEOTIDE SEQUENCE</scope>
    <source>
        <strain evidence="1">ECLA1</strain>
    </source>
</reference>
<sequence>MSSACHVTQIWSSRLTVVCGIVTSVPPTIILSASLLPTVYSSIQGCTQRQTDSHTHSDVSSTHHHSFRVSPSHSLLLYTGLNLALAIRVLKPQKPMIVECVVALWLTSCQRRSSVVNFLSASTETESAPHRAAPSSTISEHIGSIKIIKSSSHDSVRTSNSGTLVCGAHLKLGNSCLWCAPQTTELLSVVRTSNSGTLVCGAHLKLRNSCLWCAPQTRELLSVVRTSNSGTLVCGAHLKLGNSCLWCAPQTRELLSVVRTSNSGTLVCGAHLKPRNSCLWCAPQTTELLSVVRTSNSGTLVCGAHLKLGNSCLWCAPQTTELLSVVRTSNSGTLVCGAHLKPRNSCL</sequence>
<proteinExistence type="predicted"/>
<accession>A0AAE1D2B2</accession>
<dbReference type="EMBL" id="JAWDGP010005791">
    <property type="protein sequence ID" value="KAK3752053.1"/>
    <property type="molecule type" value="Genomic_DNA"/>
</dbReference>
<evidence type="ECO:0000313" key="1">
    <source>
        <dbReference type="EMBL" id="KAK3752053.1"/>
    </source>
</evidence>
<evidence type="ECO:0000313" key="2">
    <source>
        <dbReference type="Proteomes" id="UP001283361"/>
    </source>
</evidence>
<name>A0AAE1D2B2_9GAST</name>